<gene>
    <name evidence="1" type="ORF">H6H03_13945</name>
</gene>
<accession>A0ABR8K8C1</accession>
<evidence type="ECO:0000313" key="2">
    <source>
        <dbReference type="Proteomes" id="UP000637383"/>
    </source>
</evidence>
<protein>
    <submittedName>
        <fullName evidence="1">Uncharacterized protein</fullName>
    </submittedName>
</protein>
<keyword evidence="2" id="KW-1185">Reference proteome</keyword>
<reference evidence="1 2" key="1">
    <citation type="journal article" date="2020" name="ISME J.">
        <title>Comparative genomics reveals insights into cyanobacterial evolution and habitat adaptation.</title>
        <authorList>
            <person name="Chen M.Y."/>
            <person name="Teng W.K."/>
            <person name="Zhao L."/>
            <person name="Hu C.X."/>
            <person name="Zhou Y.K."/>
            <person name="Han B.P."/>
            <person name="Song L.R."/>
            <person name="Shu W.S."/>
        </authorList>
    </citation>
    <scope>NUCLEOTIDE SEQUENCE [LARGE SCALE GENOMIC DNA]</scope>
    <source>
        <strain evidence="1 2">FACHB-159</strain>
    </source>
</reference>
<name>A0ABR8K8C1_9NOSO</name>
<evidence type="ECO:0000313" key="1">
    <source>
        <dbReference type="EMBL" id="MBD2734979.1"/>
    </source>
</evidence>
<proteinExistence type="predicted"/>
<dbReference type="Proteomes" id="UP000637383">
    <property type="component" value="Unassembled WGS sequence"/>
</dbReference>
<dbReference type="RefSeq" id="WP_190955657.1">
    <property type="nucleotide sequence ID" value="NZ_JACJTU010000011.1"/>
</dbReference>
<comment type="caution">
    <text evidence="1">The sequence shown here is derived from an EMBL/GenBank/DDBJ whole genome shotgun (WGS) entry which is preliminary data.</text>
</comment>
<organism evidence="1 2">
    <name type="scientific">Nostoc paludosum FACHB-159</name>
    <dbReference type="NCBI Taxonomy" id="2692908"/>
    <lineage>
        <taxon>Bacteria</taxon>
        <taxon>Bacillati</taxon>
        <taxon>Cyanobacteriota</taxon>
        <taxon>Cyanophyceae</taxon>
        <taxon>Nostocales</taxon>
        <taxon>Nostocaceae</taxon>
        <taxon>Nostoc</taxon>
    </lineage>
</organism>
<dbReference type="EMBL" id="JACJTU010000011">
    <property type="protein sequence ID" value="MBD2734979.1"/>
    <property type="molecule type" value="Genomic_DNA"/>
</dbReference>
<sequence>MGYGALGMGQPGSVGGLGIWARNLSPHTPIPPAPSSATPPIEKFF</sequence>